<evidence type="ECO:0000256" key="2">
    <source>
        <dbReference type="ARBA" id="ARBA00022475"/>
    </source>
</evidence>
<keyword evidence="2" id="KW-1003">Cell membrane</keyword>
<feature type="transmembrane region" description="Helical" evidence="6">
    <location>
        <begin position="37"/>
        <end position="58"/>
    </location>
</feature>
<dbReference type="GO" id="GO:0015171">
    <property type="term" value="F:amino acid transmembrane transporter activity"/>
    <property type="evidence" value="ECO:0007669"/>
    <property type="project" value="TreeGrafter"/>
</dbReference>
<proteinExistence type="predicted"/>
<feature type="transmembrane region" description="Helical" evidence="6">
    <location>
        <begin position="144"/>
        <end position="169"/>
    </location>
</feature>
<reference evidence="7 8" key="1">
    <citation type="submission" date="2015-02" db="EMBL/GenBank/DDBJ databases">
        <title>Genome sequene of Rhodovulum sulfidophilum DSM 2351.</title>
        <authorList>
            <person name="Nagao N."/>
        </authorList>
    </citation>
    <scope>NUCLEOTIDE SEQUENCE [LARGE SCALE GENOMIC DNA]</scope>
    <source>
        <strain evidence="7 8">DSM 2351</strain>
    </source>
</reference>
<evidence type="ECO:0000256" key="4">
    <source>
        <dbReference type="ARBA" id="ARBA00022989"/>
    </source>
</evidence>
<comment type="subcellular location">
    <subcellularLocation>
        <location evidence="1">Cell membrane</location>
        <topology evidence="1">Multi-pass membrane protein</topology>
    </subcellularLocation>
</comment>
<gene>
    <name evidence="7" type="ORF">NHU_00825</name>
</gene>
<protein>
    <submittedName>
        <fullName evidence="7">Lysine exporter protein</fullName>
    </submittedName>
</protein>
<evidence type="ECO:0000256" key="3">
    <source>
        <dbReference type="ARBA" id="ARBA00022692"/>
    </source>
</evidence>
<dbReference type="PATRIC" id="fig|35806.4.peg.846"/>
<dbReference type="PANTHER" id="PTHR30086:SF20">
    <property type="entry name" value="ARGININE EXPORTER PROTEIN ARGO-RELATED"/>
    <property type="match status" value="1"/>
</dbReference>
<evidence type="ECO:0000256" key="1">
    <source>
        <dbReference type="ARBA" id="ARBA00004651"/>
    </source>
</evidence>
<keyword evidence="3 6" id="KW-0812">Transmembrane</keyword>
<dbReference type="PANTHER" id="PTHR30086">
    <property type="entry name" value="ARGININE EXPORTER PROTEIN ARGO"/>
    <property type="match status" value="1"/>
</dbReference>
<dbReference type="GO" id="GO:0005886">
    <property type="term" value="C:plasma membrane"/>
    <property type="evidence" value="ECO:0007669"/>
    <property type="project" value="UniProtKB-SubCell"/>
</dbReference>
<dbReference type="KEGG" id="rsu:NHU_00825"/>
<organism evidence="7 8">
    <name type="scientific">Rhodovulum sulfidophilum</name>
    <name type="common">Rhodobacter sulfidophilus</name>
    <dbReference type="NCBI Taxonomy" id="35806"/>
    <lineage>
        <taxon>Bacteria</taxon>
        <taxon>Pseudomonadati</taxon>
        <taxon>Pseudomonadota</taxon>
        <taxon>Alphaproteobacteria</taxon>
        <taxon>Rhodobacterales</taxon>
        <taxon>Paracoccaceae</taxon>
        <taxon>Rhodovulum</taxon>
    </lineage>
</organism>
<keyword evidence="5 6" id="KW-0472">Membrane</keyword>
<feature type="transmembrane region" description="Helical" evidence="6">
    <location>
        <begin position="70"/>
        <end position="87"/>
    </location>
</feature>
<dbReference type="AlphaFoldDB" id="A0A0D6AYK3"/>
<keyword evidence="4 6" id="KW-1133">Transmembrane helix</keyword>
<accession>A0A0D6AYK3</accession>
<name>A0A0D6AYK3_RHOSU</name>
<evidence type="ECO:0000256" key="5">
    <source>
        <dbReference type="ARBA" id="ARBA00023136"/>
    </source>
</evidence>
<dbReference type="InterPro" id="IPR001123">
    <property type="entry name" value="LeuE-type"/>
</dbReference>
<dbReference type="EMBL" id="AP014800">
    <property type="protein sequence ID" value="BAQ67993.1"/>
    <property type="molecule type" value="Genomic_DNA"/>
</dbReference>
<evidence type="ECO:0000313" key="7">
    <source>
        <dbReference type="EMBL" id="BAQ67993.1"/>
    </source>
</evidence>
<evidence type="ECO:0000256" key="6">
    <source>
        <dbReference type="SAM" id="Phobius"/>
    </source>
</evidence>
<evidence type="ECO:0000313" key="8">
    <source>
        <dbReference type="Proteomes" id="UP000064912"/>
    </source>
</evidence>
<sequence length="205" mass="21551">MIPLIATAWIALATAAISPGPNLVAVASRGLGAGRTSALIVASGLACGAFLWSFLTAVGLGSLFGTYPQLLKILGLFGGAYLLWLGIKGWRAVLTGKGGRIEPKPGQGPMGDFLHGLTVTSTNPKVALLWASLSTFVGPAITQLSYLILFTTGSAIIIFVIYGTYGWLFSTGKARGLYRRFQRTSEAIFGTLFGGLGIFMMNRSL</sequence>
<dbReference type="Pfam" id="PF01810">
    <property type="entry name" value="LysE"/>
    <property type="match status" value="1"/>
</dbReference>
<dbReference type="Proteomes" id="UP000064912">
    <property type="component" value="Chromosome"/>
</dbReference>